<dbReference type="SUPFAM" id="SSF52206">
    <property type="entry name" value="Hypothetical protein MTH538"/>
    <property type="match status" value="1"/>
</dbReference>
<dbReference type="AlphaFoldDB" id="A0A4R1P431"/>
<feature type="domain" description="Thoeris protein ThsB TIR-like" evidence="1">
    <location>
        <begin position="8"/>
        <end position="103"/>
    </location>
</feature>
<dbReference type="Proteomes" id="UP000295169">
    <property type="component" value="Unassembled WGS sequence"/>
</dbReference>
<accession>A0A4R1P431</accession>
<evidence type="ECO:0000313" key="3">
    <source>
        <dbReference type="Proteomes" id="UP000295169"/>
    </source>
</evidence>
<comment type="caution">
    <text evidence="2">The sequence shown here is derived from an EMBL/GenBank/DDBJ whole genome shotgun (WGS) entry which is preliminary data.</text>
</comment>
<name>A0A4R1P431_9GAMM</name>
<sequence>MGDTKNIFISHVHKDDDMLPKLKSLISKAGMTVRDGSINSDKPNNAKNPDYIKAKYLKPRIDWASTLVVFITQNTAQSDWVNWEIQYAIEQGKHVVGVFAQGATDADLPDALRTHGDAAVVGWQSARVVDAINGKINSFDDPATGSPRSVPDYTIKRYNC</sequence>
<proteinExistence type="predicted"/>
<organism evidence="2 3">
    <name type="scientific">Azotobacter chroococcum</name>
    <dbReference type="NCBI Taxonomy" id="353"/>
    <lineage>
        <taxon>Bacteria</taxon>
        <taxon>Pseudomonadati</taxon>
        <taxon>Pseudomonadota</taxon>
        <taxon>Gammaproteobacteria</taxon>
        <taxon>Pseudomonadales</taxon>
        <taxon>Pseudomonadaceae</taxon>
        <taxon>Azotobacter</taxon>
    </lineage>
</organism>
<dbReference type="InterPro" id="IPR015032">
    <property type="entry name" value="ThsB__TIR-like_domain"/>
</dbReference>
<reference evidence="2 3" key="1">
    <citation type="submission" date="2019-03" db="EMBL/GenBank/DDBJ databases">
        <title>Genomic Encyclopedia of Type Strains, Phase IV (KMG-IV): sequencing the most valuable type-strain genomes for metagenomic binning, comparative biology and taxonomic classification.</title>
        <authorList>
            <person name="Goeker M."/>
        </authorList>
    </citation>
    <scope>NUCLEOTIDE SEQUENCE [LARGE SCALE GENOMIC DNA]</scope>
    <source>
        <strain evidence="2 3">DSM 2286</strain>
    </source>
</reference>
<evidence type="ECO:0000313" key="2">
    <source>
        <dbReference type="EMBL" id="TCL18655.1"/>
    </source>
</evidence>
<evidence type="ECO:0000259" key="1">
    <source>
        <dbReference type="Pfam" id="PF08937"/>
    </source>
</evidence>
<dbReference type="EMBL" id="SMMU01000045">
    <property type="protein sequence ID" value="TCL18655.1"/>
    <property type="molecule type" value="Genomic_DNA"/>
</dbReference>
<gene>
    <name evidence="2" type="ORF">EV691_1452</name>
</gene>
<dbReference type="Gene3D" id="3.40.50.9200">
    <property type="entry name" value="Hypothetical protein MTH538"/>
    <property type="match status" value="1"/>
</dbReference>
<dbReference type="InterPro" id="IPR036490">
    <property type="entry name" value="ThsB_TIR-like_sf"/>
</dbReference>
<protein>
    <submittedName>
        <fullName evidence="2">TIR-like protein DUF1863</fullName>
    </submittedName>
</protein>
<dbReference type="Pfam" id="PF08937">
    <property type="entry name" value="ThsB_TIR"/>
    <property type="match status" value="1"/>
</dbReference>